<feature type="compositionally biased region" description="Polar residues" evidence="1">
    <location>
        <begin position="198"/>
        <end position="217"/>
    </location>
</feature>
<protein>
    <submittedName>
        <fullName evidence="2">Uncharacterized protein</fullName>
    </submittedName>
</protein>
<organism evidence="3">
    <name type="scientific">Arthroderma gypseum (strain ATCC MYA-4604 / CBS 118893)</name>
    <name type="common">Microsporum gypseum</name>
    <dbReference type="NCBI Taxonomy" id="535722"/>
    <lineage>
        <taxon>Eukaryota</taxon>
        <taxon>Fungi</taxon>
        <taxon>Dikarya</taxon>
        <taxon>Ascomycota</taxon>
        <taxon>Pezizomycotina</taxon>
        <taxon>Eurotiomycetes</taxon>
        <taxon>Eurotiomycetidae</taxon>
        <taxon>Onygenales</taxon>
        <taxon>Arthrodermataceae</taxon>
        <taxon>Nannizzia</taxon>
    </lineage>
</organism>
<gene>
    <name evidence="2" type="ORF">MGYG_07236</name>
</gene>
<dbReference type="Proteomes" id="UP000002669">
    <property type="component" value="Unassembled WGS sequence"/>
</dbReference>
<feature type="region of interest" description="Disordered" evidence="1">
    <location>
        <begin position="332"/>
        <end position="358"/>
    </location>
</feature>
<dbReference type="OrthoDB" id="4172970at2759"/>
<feature type="region of interest" description="Disordered" evidence="1">
    <location>
        <begin position="384"/>
        <end position="412"/>
    </location>
</feature>
<dbReference type="eggNOG" id="ENOG502RQPD">
    <property type="taxonomic scope" value="Eukaryota"/>
</dbReference>
<feature type="compositionally biased region" description="Polar residues" evidence="1">
    <location>
        <begin position="335"/>
        <end position="345"/>
    </location>
</feature>
<proteinExistence type="predicted"/>
<evidence type="ECO:0000313" key="3">
    <source>
        <dbReference type="Proteomes" id="UP000002669"/>
    </source>
</evidence>
<feature type="region of interest" description="Disordered" evidence="1">
    <location>
        <begin position="193"/>
        <end position="217"/>
    </location>
</feature>
<dbReference type="InParanoid" id="E4V2G4"/>
<dbReference type="AlphaFoldDB" id="E4V2G4"/>
<dbReference type="OMA" id="HPGYGDY"/>
<feature type="compositionally biased region" description="Acidic residues" evidence="1">
    <location>
        <begin position="281"/>
        <end position="302"/>
    </location>
</feature>
<evidence type="ECO:0000256" key="1">
    <source>
        <dbReference type="SAM" id="MobiDB-lite"/>
    </source>
</evidence>
<reference evidence="3" key="1">
    <citation type="journal article" date="2012" name="MBio">
        <title>Comparative genome analysis of Trichophyton rubrum and related dermatophytes reveals candidate genes involved in infection.</title>
        <authorList>
            <person name="Martinez D.A."/>
            <person name="Oliver B.G."/>
            <person name="Graeser Y."/>
            <person name="Goldberg J.M."/>
            <person name="Li W."/>
            <person name="Martinez-Rossi N.M."/>
            <person name="Monod M."/>
            <person name="Shelest E."/>
            <person name="Barton R.C."/>
            <person name="Birch E."/>
            <person name="Brakhage A.A."/>
            <person name="Chen Z."/>
            <person name="Gurr S.J."/>
            <person name="Heiman D."/>
            <person name="Heitman J."/>
            <person name="Kosti I."/>
            <person name="Rossi A."/>
            <person name="Saif S."/>
            <person name="Samalova M."/>
            <person name="Saunders C.W."/>
            <person name="Shea T."/>
            <person name="Summerbell R.C."/>
            <person name="Xu J."/>
            <person name="Young S."/>
            <person name="Zeng Q."/>
            <person name="Birren B.W."/>
            <person name="Cuomo C.A."/>
            <person name="White T.C."/>
        </authorList>
    </citation>
    <scope>NUCLEOTIDE SEQUENCE [LARGE SCALE GENOMIC DNA]</scope>
    <source>
        <strain evidence="3">ATCC MYA-4604 / CBS 118893</strain>
    </source>
</reference>
<name>E4V2G4_ARTGP</name>
<accession>E4V2G4</accession>
<feature type="region of interest" description="Disordered" evidence="1">
    <location>
        <begin position="281"/>
        <end position="315"/>
    </location>
</feature>
<dbReference type="GeneID" id="10026487"/>
<keyword evidence="3" id="KW-1185">Reference proteome</keyword>
<dbReference type="HOGENOM" id="CLU_832061_0_0_1"/>
<evidence type="ECO:0000313" key="2">
    <source>
        <dbReference type="EMBL" id="EFR04229.1"/>
    </source>
</evidence>
<dbReference type="VEuPathDB" id="FungiDB:MGYG_07236"/>
<sequence length="412" mass="44804">MCNAYSITYKCGHVQYAQGLPCGRPDCSAPSRQIPCHQICLDCTDYEYMGLRFSNKNQRCSNMDEPAAVNALAPPFEDYMCEPSFDVEMVDPAIYSDMLGIQDDIISFSPLEEPIDALTGRSALSPPQLQNTIEFIQLEAPVRSHYMYPSPINYFAGWDPLEQQTHTHPGYGDYVTSLDEADIHCPFAAPAPTSASTCSDNNDTVTEQTTPSPSFFSRSCNEMSLSPGTPEDRLFLTRCLTSRELSPTPGARGHETFVEAASAILDLPISWRGNGTLREFLDEEDEDGYLPDDEEDEEEEIDYTTPQPTKMRQPDFHRSDYQVFPDLGGPKISLGSASASDNSNLGALDQPMADDTATTDIVDTTATKTAPPTSAAAAAAAAEKSVKGVDPDTKTIGPFSLAPTAEVGPSNI</sequence>
<feature type="compositionally biased region" description="Basic and acidic residues" evidence="1">
    <location>
        <begin position="384"/>
        <end position="393"/>
    </location>
</feature>
<dbReference type="RefSeq" id="XP_003171237.1">
    <property type="nucleotide sequence ID" value="XM_003171189.1"/>
</dbReference>
<dbReference type="EMBL" id="DS989827">
    <property type="protein sequence ID" value="EFR04229.1"/>
    <property type="molecule type" value="Genomic_DNA"/>
</dbReference>